<evidence type="ECO:0000313" key="3">
    <source>
        <dbReference type="Proteomes" id="UP000267251"/>
    </source>
</evidence>
<dbReference type="Proteomes" id="UP000267251">
    <property type="component" value="Unassembled WGS sequence"/>
</dbReference>
<name>A0A4P9Y7W9_9FUNG</name>
<proteinExistence type="inferred from homology"/>
<dbReference type="NCBIfam" id="TIGR04336">
    <property type="entry name" value="AmmeMemoSam_B"/>
    <property type="match status" value="1"/>
</dbReference>
<reference evidence="3" key="1">
    <citation type="journal article" date="2018" name="Nat. Microbiol.">
        <title>Leveraging single-cell genomics to expand the fungal tree of life.</title>
        <authorList>
            <person name="Ahrendt S.R."/>
            <person name="Quandt C.A."/>
            <person name="Ciobanu D."/>
            <person name="Clum A."/>
            <person name="Salamov A."/>
            <person name="Andreopoulos B."/>
            <person name="Cheng J.F."/>
            <person name="Woyke T."/>
            <person name="Pelin A."/>
            <person name="Henrissat B."/>
            <person name="Reynolds N.K."/>
            <person name="Benny G.L."/>
            <person name="Smith M.E."/>
            <person name="James T.Y."/>
            <person name="Grigoriev I.V."/>
        </authorList>
    </citation>
    <scope>NUCLEOTIDE SEQUENCE [LARGE SCALE GENOMIC DNA]</scope>
</reference>
<sequence>MPIRKASHAGAWYSDDESKLTRQLDQWLSLVPETTHVKDVDLPIPVPNARAIIAPHAGYAYSGRAAAWAYKCLDLSRVRRVFILGPSHHVHLKGCALTKCTELATPLGALTVDVQTTEKLRDTKQFSMFSLDQEEAEHSLEMQFPYLKHLLDLQGKSCPVVPIIIGAIAHSDEETYGKLLAPYLASPENVFIISSDFCHWGDRFGYTFYSEAQPPSSKPGDALEGPYAAPSARSIPIHQSIHALDQEGMEVIETLDHQAFTRYLSKTGNTICGRHPIAVLLAALATLDNHEEEGSECHKPLIRFVRYEQSSPVTRPQESSVSYASAFLQLGGNE</sequence>
<keyword evidence="3" id="KW-1185">Reference proteome</keyword>
<evidence type="ECO:0000313" key="2">
    <source>
        <dbReference type="EMBL" id="RKP14854.1"/>
    </source>
</evidence>
<dbReference type="PANTHER" id="PTHR11060:SF0">
    <property type="entry name" value="PROTEIN MEMO1"/>
    <property type="match status" value="1"/>
</dbReference>
<dbReference type="PANTHER" id="PTHR11060">
    <property type="entry name" value="PROTEIN MEMO1"/>
    <property type="match status" value="1"/>
</dbReference>
<dbReference type="CDD" id="cd07361">
    <property type="entry name" value="MEMO_like"/>
    <property type="match status" value="1"/>
</dbReference>
<dbReference type="EMBL" id="KZ987783">
    <property type="protein sequence ID" value="RKP14854.1"/>
    <property type="molecule type" value="Genomic_DNA"/>
</dbReference>
<gene>
    <name evidence="2" type="ORF">BJ684DRAFT_18764</name>
</gene>
<organism evidence="2 3">
    <name type="scientific">Piptocephalis cylindrospora</name>
    <dbReference type="NCBI Taxonomy" id="1907219"/>
    <lineage>
        <taxon>Eukaryota</taxon>
        <taxon>Fungi</taxon>
        <taxon>Fungi incertae sedis</taxon>
        <taxon>Zoopagomycota</taxon>
        <taxon>Zoopagomycotina</taxon>
        <taxon>Zoopagomycetes</taxon>
        <taxon>Zoopagales</taxon>
        <taxon>Piptocephalidaceae</taxon>
        <taxon>Piptocephalis</taxon>
    </lineage>
</organism>
<dbReference type="InterPro" id="IPR002737">
    <property type="entry name" value="MEMO1_fam"/>
</dbReference>
<protein>
    <submittedName>
        <fullName evidence="2">UPF0103-domain-containing protein</fullName>
    </submittedName>
</protein>
<evidence type="ECO:0000256" key="1">
    <source>
        <dbReference type="ARBA" id="ARBA00006315"/>
    </source>
</evidence>
<dbReference type="AlphaFoldDB" id="A0A4P9Y7W9"/>
<dbReference type="OrthoDB" id="417112at2759"/>
<dbReference type="HAMAP" id="MF_00055">
    <property type="entry name" value="MEMO1"/>
    <property type="match status" value="1"/>
</dbReference>
<accession>A0A4P9Y7W9</accession>
<dbReference type="Pfam" id="PF01875">
    <property type="entry name" value="Memo"/>
    <property type="match status" value="1"/>
</dbReference>
<dbReference type="Gene3D" id="3.40.830.10">
    <property type="entry name" value="LigB-like"/>
    <property type="match status" value="1"/>
</dbReference>
<comment type="similarity">
    <text evidence="1">Belongs to the MEMO1 family.</text>
</comment>